<evidence type="ECO:0000313" key="2">
    <source>
        <dbReference type="EMBL" id="KAF9806634.1"/>
    </source>
</evidence>
<evidence type="ECO:0000256" key="1">
    <source>
        <dbReference type="SAM" id="MobiDB-lite"/>
    </source>
</evidence>
<dbReference type="Proteomes" id="UP000639403">
    <property type="component" value="Unassembled WGS sequence"/>
</dbReference>
<evidence type="ECO:0000313" key="3">
    <source>
        <dbReference type="Proteomes" id="UP000639403"/>
    </source>
</evidence>
<name>A0A8H7NW30_9APHY</name>
<accession>A0A8H7NW30</accession>
<organism evidence="2 3">
    <name type="scientific">Rhodonia placenta</name>
    <dbReference type="NCBI Taxonomy" id="104341"/>
    <lineage>
        <taxon>Eukaryota</taxon>
        <taxon>Fungi</taxon>
        <taxon>Dikarya</taxon>
        <taxon>Basidiomycota</taxon>
        <taxon>Agaricomycotina</taxon>
        <taxon>Agaricomycetes</taxon>
        <taxon>Polyporales</taxon>
        <taxon>Adustoporiaceae</taxon>
        <taxon>Rhodonia</taxon>
    </lineage>
</organism>
<gene>
    <name evidence="2" type="ORF">IEO21_08629</name>
</gene>
<feature type="compositionally biased region" description="Polar residues" evidence="1">
    <location>
        <begin position="1"/>
        <end position="17"/>
    </location>
</feature>
<dbReference type="EMBL" id="JADOXO010000323">
    <property type="protein sequence ID" value="KAF9806634.1"/>
    <property type="molecule type" value="Genomic_DNA"/>
</dbReference>
<comment type="caution">
    <text evidence="2">The sequence shown here is derived from an EMBL/GenBank/DDBJ whole genome shotgun (WGS) entry which is preliminary data.</text>
</comment>
<feature type="region of interest" description="Disordered" evidence="1">
    <location>
        <begin position="1"/>
        <end position="22"/>
    </location>
</feature>
<sequence>MSNYKFPTSSEPQQQSAGDLKRPAATQYTALQFLGHQPSALERWKFQDADSYDSAQGNSQYADDAIKMNELNIEHALVREFRAAVRSVLGDKWTWSEENPVVSIARREGDVDVHCISQVLLPAIYVMNKLLAEAQSDIAITLRGQLPIPKNSICTVDHALVIESSNKFAADPVVLVLFEGKV</sequence>
<protein>
    <submittedName>
        <fullName evidence="2">Uncharacterized protein</fullName>
    </submittedName>
</protein>
<reference evidence="2" key="1">
    <citation type="submission" date="2020-11" db="EMBL/GenBank/DDBJ databases">
        <authorList>
            <person name="Koelle M."/>
            <person name="Horta M.A.C."/>
            <person name="Nowrousian M."/>
            <person name="Ohm R.A."/>
            <person name="Benz P."/>
            <person name="Pilgard A."/>
        </authorList>
    </citation>
    <scope>NUCLEOTIDE SEQUENCE</scope>
    <source>
        <strain evidence="2">FPRL280</strain>
    </source>
</reference>
<dbReference type="AlphaFoldDB" id="A0A8H7NW30"/>
<proteinExistence type="predicted"/>
<reference evidence="2" key="2">
    <citation type="journal article" name="Front. Microbiol.">
        <title>Degradative Capacity of Two Strains of Rhodonia placenta: From Phenotype to Genotype.</title>
        <authorList>
            <person name="Kolle M."/>
            <person name="Horta M.A.C."/>
            <person name="Nowrousian M."/>
            <person name="Ohm R.A."/>
            <person name="Benz J.P."/>
            <person name="Pilgard A."/>
        </authorList>
    </citation>
    <scope>NUCLEOTIDE SEQUENCE</scope>
    <source>
        <strain evidence="2">FPRL280</strain>
    </source>
</reference>